<dbReference type="AlphaFoldDB" id="A0A9X0B5K9"/>
<evidence type="ECO:0000256" key="4">
    <source>
        <dbReference type="ARBA" id="ARBA00023136"/>
    </source>
</evidence>
<reference evidence="6" key="2">
    <citation type="journal article" date="2023" name="IMA Fungus">
        <title>Comparative genomic study of the Penicillium genus elucidates a diverse pangenome and 15 lateral gene transfer events.</title>
        <authorList>
            <person name="Petersen C."/>
            <person name="Sorensen T."/>
            <person name="Nielsen M.R."/>
            <person name="Sondergaard T.E."/>
            <person name="Sorensen J.L."/>
            <person name="Fitzpatrick D.A."/>
            <person name="Frisvad J.C."/>
            <person name="Nielsen K.L."/>
        </authorList>
    </citation>
    <scope>NUCLEOTIDE SEQUENCE</scope>
    <source>
        <strain evidence="6">IBT 29677</strain>
    </source>
</reference>
<dbReference type="InterPro" id="IPR036259">
    <property type="entry name" value="MFS_trans_sf"/>
</dbReference>
<evidence type="ECO:0008006" key="8">
    <source>
        <dbReference type="Google" id="ProtNLM"/>
    </source>
</evidence>
<comment type="subcellular location">
    <subcellularLocation>
        <location evidence="1">Membrane</location>
        <topology evidence="1">Multi-pass membrane protein</topology>
    </subcellularLocation>
</comment>
<keyword evidence="3 5" id="KW-1133">Transmembrane helix</keyword>
<dbReference type="GO" id="GO:0016020">
    <property type="term" value="C:membrane"/>
    <property type="evidence" value="ECO:0007669"/>
    <property type="project" value="UniProtKB-SubCell"/>
</dbReference>
<keyword evidence="2 5" id="KW-0812">Transmembrane</keyword>
<feature type="transmembrane region" description="Helical" evidence="5">
    <location>
        <begin position="50"/>
        <end position="71"/>
    </location>
</feature>
<evidence type="ECO:0000313" key="6">
    <source>
        <dbReference type="EMBL" id="KAJ5388911.1"/>
    </source>
</evidence>
<dbReference type="EMBL" id="JAPZBU010000009">
    <property type="protein sequence ID" value="KAJ5388911.1"/>
    <property type="molecule type" value="Genomic_DNA"/>
</dbReference>
<organism evidence="6 7">
    <name type="scientific">Penicillium cosmopolitanum</name>
    <dbReference type="NCBI Taxonomy" id="1131564"/>
    <lineage>
        <taxon>Eukaryota</taxon>
        <taxon>Fungi</taxon>
        <taxon>Dikarya</taxon>
        <taxon>Ascomycota</taxon>
        <taxon>Pezizomycotina</taxon>
        <taxon>Eurotiomycetes</taxon>
        <taxon>Eurotiomycetidae</taxon>
        <taxon>Eurotiales</taxon>
        <taxon>Aspergillaceae</taxon>
        <taxon>Penicillium</taxon>
    </lineage>
</organism>
<proteinExistence type="predicted"/>
<gene>
    <name evidence="6" type="ORF">N7509_011452</name>
</gene>
<dbReference type="PANTHER" id="PTHR48022:SF2">
    <property type="entry name" value="PLASTIDIC GLUCOSE TRANSPORTER 4"/>
    <property type="match status" value="1"/>
</dbReference>
<feature type="transmembrane region" description="Helical" evidence="5">
    <location>
        <begin position="12"/>
        <end position="38"/>
    </location>
</feature>
<dbReference type="RefSeq" id="XP_056486709.1">
    <property type="nucleotide sequence ID" value="XM_056636089.1"/>
</dbReference>
<evidence type="ECO:0000256" key="1">
    <source>
        <dbReference type="ARBA" id="ARBA00004141"/>
    </source>
</evidence>
<evidence type="ECO:0000256" key="3">
    <source>
        <dbReference type="ARBA" id="ARBA00022989"/>
    </source>
</evidence>
<keyword evidence="4 5" id="KW-0472">Membrane</keyword>
<evidence type="ECO:0000313" key="7">
    <source>
        <dbReference type="Proteomes" id="UP001147747"/>
    </source>
</evidence>
<comment type="caution">
    <text evidence="6">The sequence shown here is derived from an EMBL/GenBank/DDBJ whole genome shotgun (WGS) entry which is preliminary data.</text>
</comment>
<name>A0A9X0B5K9_9EURO</name>
<dbReference type="InterPro" id="IPR050360">
    <property type="entry name" value="MFS_Sugar_Transporters"/>
</dbReference>
<dbReference type="InterPro" id="IPR005828">
    <property type="entry name" value="MFS_sugar_transport-like"/>
</dbReference>
<reference evidence="6" key="1">
    <citation type="submission" date="2022-12" db="EMBL/GenBank/DDBJ databases">
        <authorList>
            <person name="Petersen C."/>
        </authorList>
    </citation>
    <scope>NUCLEOTIDE SEQUENCE</scope>
    <source>
        <strain evidence="6">IBT 29677</strain>
    </source>
</reference>
<dbReference type="Gene3D" id="1.20.1250.20">
    <property type="entry name" value="MFS general substrate transporter like domains"/>
    <property type="match status" value="1"/>
</dbReference>
<keyword evidence="7" id="KW-1185">Reference proteome</keyword>
<protein>
    <recommendedName>
        <fullName evidence="8">Major facilitator superfamily (MFS) profile domain-containing protein</fullName>
    </recommendedName>
</protein>
<dbReference type="OrthoDB" id="4540492at2759"/>
<feature type="transmembrane region" description="Helical" evidence="5">
    <location>
        <begin position="83"/>
        <end position="102"/>
    </location>
</feature>
<dbReference type="Pfam" id="PF00083">
    <property type="entry name" value="Sugar_tr"/>
    <property type="match status" value="1"/>
</dbReference>
<dbReference type="PANTHER" id="PTHR48022">
    <property type="entry name" value="PLASTIDIC GLUCOSE TRANSPORTER 4"/>
    <property type="match status" value="1"/>
</dbReference>
<sequence>MYASDPAGASNALVYGNVAVMFLFQGFYSMAWTPLLYLYPSEVMNYTIRANGVALSSFSLNAFALIFTFIMPIELGNIGWKMYIINASWDIIVLVLIAIYWVETKGKTLEEIDALFEGEKHSSVPDIEVIRKGKKEINTEAIEEQLTTELHQNK</sequence>
<evidence type="ECO:0000256" key="5">
    <source>
        <dbReference type="SAM" id="Phobius"/>
    </source>
</evidence>
<dbReference type="GeneID" id="81375069"/>
<evidence type="ECO:0000256" key="2">
    <source>
        <dbReference type="ARBA" id="ARBA00022692"/>
    </source>
</evidence>
<accession>A0A9X0B5K9</accession>
<dbReference type="GO" id="GO:0005351">
    <property type="term" value="F:carbohydrate:proton symporter activity"/>
    <property type="evidence" value="ECO:0007669"/>
    <property type="project" value="TreeGrafter"/>
</dbReference>
<dbReference type="SUPFAM" id="SSF103473">
    <property type="entry name" value="MFS general substrate transporter"/>
    <property type="match status" value="1"/>
</dbReference>
<dbReference type="Proteomes" id="UP001147747">
    <property type="component" value="Unassembled WGS sequence"/>
</dbReference>